<name>A0ACC4D0U8_POPAL</name>
<organism evidence="1 2">
    <name type="scientific">Populus alba</name>
    <name type="common">White poplar</name>
    <dbReference type="NCBI Taxonomy" id="43335"/>
    <lineage>
        <taxon>Eukaryota</taxon>
        <taxon>Viridiplantae</taxon>
        <taxon>Streptophyta</taxon>
        <taxon>Embryophyta</taxon>
        <taxon>Tracheophyta</taxon>
        <taxon>Spermatophyta</taxon>
        <taxon>Magnoliopsida</taxon>
        <taxon>eudicotyledons</taxon>
        <taxon>Gunneridae</taxon>
        <taxon>Pentapetalae</taxon>
        <taxon>rosids</taxon>
        <taxon>fabids</taxon>
        <taxon>Malpighiales</taxon>
        <taxon>Salicaceae</taxon>
        <taxon>Saliceae</taxon>
        <taxon>Populus</taxon>
    </lineage>
</organism>
<keyword evidence="2" id="KW-1185">Reference proteome</keyword>
<evidence type="ECO:0000313" key="2">
    <source>
        <dbReference type="Proteomes" id="UP000309997"/>
    </source>
</evidence>
<reference evidence="1 2" key="1">
    <citation type="journal article" date="2024" name="Plant Biotechnol. J.">
        <title>Genome and CRISPR/Cas9 system of a widespread forest tree (Populus alba) in the world.</title>
        <authorList>
            <person name="Liu Y.J."/>
            <person name="Jiang P.F."/>
            <person name="Han X.M."/>
            <person name="Li X.Y."/>
            <person name="Wang H.M."/>
            <person name="Wang Y.J."/>
            <person name="Wang X.X."/>
            <person name="Zeng Q.Y."/>
        </authorList>
    </citation>
    <scope>NUCLEOTIDE SEQUENCE [LARGE SCALE GENOMIC DNA]</scope>
    <source>
        <strain evidence="2">cv. PAL-ZL1</strain>
    </source>
</reference>
<dbReference type="Proteomes" id="UP000309997">
    <property type="component" value="Unassembled WGS sequence"/>
</dbReference>
<protein>
    <submittedName>
        <fullName evidence="1">Uncharacterized protein</fullName>
    </submittedName>
</protein>
<dbReference type="EMBL" id="RCHU02000001">
    <property type="protein sequence ID" value="KAL3610979.1"/>
    <property type="molecule type" value="Genomic_DNA"/>
</dbReference>
<comment type="caution">
    <text evidence="1">The sequence shown here is derived from an EMBL/GenBank/DDBJ whole genome shotgun (WGS) entry which is preliminary data.</text>
</comment>
<evidence type="ECO:0000313" key="1">
    <source>
        <dbReference type="EMBL" id="KAL3610979.1"/>
    </source>
</evidence>
<gene>
    <name evidence="1" type="ORF">D5086_001999</name>
</gene>
<sequence length="80" mass="8629">MLFIPSLCLPSVGNGNLCWALLSVEARMLDTASTTHDGSLLRRGFAEKSTAAAGKRRLLLVLPLQLREGVAEEHPSSLLQ</sequence>
<proteinExistence type="predicted"/>
<accession>A0ACC4D0U8</accession>